<dbReference type="RefSeq" id="WP_205408632.1">
    <property type="nucleotide sequence ID" value="NZ_FOCG01000009.1"/>
</dbReference>
<evidence type="ECO:0000259" key="1">
    <source>
        <dbReference type="Pfam" id="PF14268"/>
    </source>
</evidence>
<dbReference type="InterPro" id="IPR025685">
    <property type="entry name" value="YoaP-like_dom"/>
</dbReference>
<evidence type="ECO:0000313" key="2">
    <source>
        <dbReference type="EMBL" id="SEN18617.1"/>
    </source>
</evidence>
<organism evidence="2 3">
    <name type="scientific">Hydrogenoanaerobacterium saccharovorans</name>
    <dbReference type="NCBI Taxonomy" id="474960"/>
    <lineage>
        <taxon>Bacteria</taxon>
        <taxon>Bacillati</taxon>
        <taxon>Bacillota</taxon>
        <taxon>Clostridia</taxon>
        <taxon>Eubacteriales</taxon>
        <taxon>Oscillospiraceae</taxon>
        <taxon>Hydrogenoanaerobacterium</taxon>
    </lineage>
</organism>
<dbReference type="Pfam" id="PF14268">
    <property type="entry name" value="YoaP"/>
    <property type="match status" value="1"/>
</dbReference>
<feature type="non-terminal residue" evidence="2">
    <location>
        <position position="1"/>
    </location>
</feature>
<sequence>PAPYTSYSLFYNGEFVTHEILNDKKFDKVLADKGL</sequence>
<name>A0A1H8EIB0_9FIRM</name>
<keyword evidence="3" id="KW-1185">Reference proteome</keyword>
<reference evidence="2 3" key="1">
    <citation type="submission" date="2016-10" db="EMBL/GenBank/DDBJ databases">
        <authorList>
            <person name="de Groot N.N."/>
        </authorList>
    </citation>
    <scope>NUCLEOTIDE SEQUENCE [LARGE SCALE GENOMIC DNA]</scope>
    <source>
        <strain evidence="2 3">CGMCC 1.5070</strain>
    </source>
</reference>
<dbReference type="AlphaFoldDB" id="A0A1H8EIB0"/>
<dbReference type="EMBL" id="FOCG01000009">
    <property type="protein sequence ID" value="SEN18617.1"/>
    <property type="molecule type" value="Genomic_DNA"/>
</dbReference>
<protein>
    <submittedName>
        <fullName evidence="2">YoaP-like</fullName>
    </submittedName>
</protein>
<proteinExistence type="predicted"/>
<feature type="domain" description="YoaP-like" evidence="1">
    <location>
        <begin position="1"/>
        <end position="28"/>
    </location>
</feature>
<dbReference type="Proteomes" id="UP000199158">
    <property type="component" value="Unassembled WGS sequence"/>
</dbReference>
<accession>A0A1H8EIB0</accession>
<gene>
    <name evidence="2" type="ORF">SAMN05216180_3010</name>
</gene>
<evidence type="ECO:0000313" key="3">
    <source>
        <dbReference type="Proteomes" id="UP000199158"/>
    </source>
</evidence>